<dbReference type="Proteomes" id="UP000784880">
    <property type="component" value="Unassembled WGS sequence"/>
</dbReference>
<keyword evidence="2" id="KW-1185">Reference proteome</keyword>
<evidence type="ECO:0000313" key="2">
    <source>
        <dbReference type="Proteomes" id="UP000784880"/>
    </source>
</evidence>
<evidence type="ECO:0000313" key="1">
    <source>
        <dbReference type="EMBL" id="MBU9711717.1"/>
    </source>
</evidence>
<gene>
    <name evidence="1" type="ORF">KS419_08210</name>
</gene>
<reference evidence="1 2" key="1">
    <citation type="submission" date="2021-06" db="EMBL/GenBank/DDBJ databases">
        <title>Bacillus sp. RD4P76, an endophyte from a halophyte.</title>
        <authorList>
            <person name="Sun J.-Q."/>
        </authorList>
    </citation>
    <scope>NUCLEOTIDE SEQUENCE [LARGE SCALE GENOMIC DNA]</scope>
    <source>
        <strain evidence="1 2">CGMCC 1.15917</strain>
    </source>
</reference>
<dbReference type="EMBL" id="JAHQCS010000081">
    <property type="protein sequence ID" value="MBU9711717.1"/>
    <property type="molecule type" value="Genomic_DNA"/>
</dbReference>
<dbReference type="PROSITE" id="PS51257">
    <property type="entry name" value="PROKAR_LIPOPROTEIN"/>
    <property type="match status" value="1"/>
</dbReference>
<sequence length="190" mass="21736">MVKKVVVFTLFFIIILLAGCTATETFDEVKLSETALISKEFIEAQGYNVLNYKGNLYSYALSDQVSSAYESNLQKVHVRKTWQVQETELEEFRDSQIVEETFLIENHPLDNWKSEGGSYESTGKTYANVLISDGEVIGGTSSPALKETPAGNAQFSLDGKTFEDIHPNVEWREWADYWTEKYYDYLMFES</sequence>
<comment type="caution">
    <text evidence="1">The sequence shown here is derived from an EMBL/GenBank/DDBJ whole genome shotgun (WGS) entry which is preliminary data.</text>
</comment>
<dbReference type="RefSeq" id="WP_217065739.1">
    <property type="nucleotide sequence ID" value="NZ_JAHQCS010000081.1"/>
</dbReference>
<protein>
    <submittedName>
        <fullName evidence="1">DUF4830 domain-containing protein</fullName>
    </submittedName>
</protein>
<organism evidence="1 2">
    <name type="scientific">Evansella tamaricis</name>
    <dbReference type="NCBI Taxonomy" id="2069301"/>
    <lineage>
        <taxon>Bacteria</taxon>
        <taxon>Bacillati</taxon>
        <taxon>Bacillota</taxon>
        <taxon>Bacilli</taxon>
        <taxon>Bacillales</taxon>
        <taxon>Bacillaceae</taxon>
        <taxon>Evansella</taxon>
    </lineage>
</organism>
<accession>A0ABS6JDH1</accession>
<name>A0ABS6JDH1_9BACI</name>
<proteinExistence type="predicted"/>